<comment type="caution">
    <text evidence="7">The sequence shown here is derived from an EMBL/GenBank/DDBJ whole genome shotgun (WGS) entry which is preliminary data.</text>
</comment>
<evidence type="ECO:0000313" key="7">
    <source>
        <dbReference type="EMBL" id="KEK17036.1"/>
    </source>
</evidence>
<feature type="non-terminal residue" evidence="7">
    <location>
        <position position="1"/>
    </location>
</feature>
<evidence type="ECO:0000256" key="2">
    <source>
        <dbReference type="ARBA" id="ARBA00022670"/>
    </source>
</evidence>
<evidence type="ECO:0000256" key="4">
    <source>
        <dbReference type="ARBA" id="ARBA00022825"/>
    </source>
</evidence>
<dbReference type="EMBL" id="JOTN01000088">
    <property type="protein sequence ID" value="KEK17036.1"/>
    <property type="molecule type" value="Genomic_DNA"/>
</dbReference>
<accession>A0A073JS75</accession>
<evidence type="ECO:0000259" key="6">
    <source>
        <dbReference type="Pfam" id="PF00082"/>
    </source>
</evidence>
<feature type="domain" description="Peptidase S8/S53" evidence="6">
    <location>
        <begin position="2"/>
        <end position="148"/>
    </location>
</feature>
<reference evidence="7 8" key="1">
    <citation type="submission" date="2014-06" db="EMBL/GenBank/DDBJ databases">
        <title>Draft genome sequence of Bacillus manliponensis JCM 15802 (MCCC 1A00708).</title>
        <authorList>
            <person name="Lai Q."/>
            <person name="Liu Y."/>
            <person name="Shao Z."/>
        </authorList>
    </citation>
    <scope>NUCLEOTIDE SEQUENCE [LARGE SCALE GENOMIC DNA]</scope>
    <source>
        <strain evidence="7 8">JCM 15802</strain>
    </source>
</reference>
<sequence length="150" mass="16133">NIYAVKVLDRNQRGGYDSIIRGINWSIEQNVDIILMSLGGRTYSKELDKVIKKASKKGITIVSAVGNGGLSTQDTITYPAKLEGVIGIGATNNKNERWFKSSRGEGIDVMAPGENIYGTTLDNKTVKQSGTSVAAAYTTGVIALLKQHDN</sequence>
<dbReference type="STRING" id="574376.BAMA_23730"/>
<dbReference type="GO" id="GO:0006508">
    <property type="term" value="P:proteolysis"/>
    <property type="evidence" value="ECO:0007669"/>
    <property type="project" value="UniProtKB-KW"/>
</dbReference>
<dbReference type="SUPFAM" id="SSF52743">
    <property type="entry name" value="Subtilisin-like"/>
    <property type="match status" value="1"/>
</dbReference>
<dbReference type="PROSITE" id="PS51892">
    <property type="entry name" value="SUBTILASE"/>
    <property type="match status" value="1"/>
</dbReference>
<evidence type="ECO:0000256" key="5">
    <source>
        <dbReference type="PROSITE-ProRule" id="PRU01240"/>
    </source>
</evidence>
<dbReference type="InterPro" id="IPR036852">
    <property type="entry name" value="Peptidase_S8/S53_dom_sf"/>
</dbReference>
<evidence type="ECO:0000256" key="1">
    <source>
        <dbReference type="ARBA" id="ARBA00011073"/>
    </source>
</evidence>
<dbReference type="Pfam" id="PF00082">
    <property type="entry name" value="Peptidase_S8"/>
    <property type="match status" value="1"/>
</dbReference>
<dbReference type="Gene3D" id="3.40.50.200">
    <property type="entry name" value="Peptidase S8/S53 domain"/>
    <property type="match status" value="1"/>
</dbReference>
<feature type="non-terminal residue" evidence="7">
    <location>
        <position position="150"/>
    </location>
</feature>
<protein>
    <recommendedName>
        <fullName evidence="6">Peptidase S8/S53 domain-containing protein</fullName>
    </recommendedName>
</protein>
<keyword evidence="2" id="KW-0645">Protease</keyword>
<dbReference type="PANTHER" id="PTHR43806:SF11">
    <property type="entry name" value="CEREVISIN-RELATED"/>
    <property type="match status" value="1"/>
</dbReference>
<dbReference type="AlphaFoldDB" id="A0A073JS75"/>
<keyword evidence="8" id="KW-1185">Reference proteome</keyword>
<proteinExistence type="inferred from homology"/>
<dbReference type="InterPro" id="IPR050131">
    <property type="entry name" value="Peptidase_S8_subtilisin-like"/>
</dbReference>
<keyword evidence="4" id="KW-0720">Serine protease</keyword>
<comment type="similarity">
    <text evidence="1 5">Belongs to the peptidase S8 family.</text>
</comment>
<dbReference type="RefSeq" id="WP_034644466.1">
    <property type="nucleotide sequence ID" value="NZ_JOTN01000088.1"/>
</dbReference>
<gene>
    <name evidence="7" type="ORF">BAMA_23730</name>
</gene>
<evidence type="ECO:0000313" key="8">
    <source>
        <dbReference type="Proteomes" id="UP000027822"/>
    </source>
</evidence>
<dbReference type="PANTHER" id="PTHR43806">
    <property type="entry name" value="PEPTIDASE S8"/>
    <property type="match status" value="1"/>
</dbReference>
<dbReference type="GO" id="GO:0004252">
    <property type="term" value="F:serine-type endopeptidase activity"/>
    <property type="evidence" value="ECO:0007669"/>
    <property type="project" value="InterPro"/>
</dbReference>
<evidence type="ECO:0000256" key="3">
    <source>
        <dbReference type="ARBA" id="ARBA00022801"/>
    </source>
</evidence>
<dbReference type="Proteomes" id="UP000027822">
    <property type="component" value="Unassembled WGS sequence"/>
</dbReference>
<dbReference type="OrthoDB" id="9798386at2"/>
<comment type="caution">
    <text evidence="5">Lacks conserved residue(s) required for the propagation of feature annotation.</text>
</comment>
<dbReference type="eggNOG" id="COG1404">
    <property type="taxonomic scope" value="Bacteria"/>
</dbReference>
<name>A0A073JS75_9BACI</name>
<keyword evidence="3" id="KW-0378">Hydrolase</keyword>
<dbReference type="InterPro" id="IPR000209">
    <property type="entry name" value="Peptidase_S8/S53_dom"/>
</dbReference>
<organism evidence="7 8">
    <name type="scientific">Bacillus manliponensis</name>
    <dbReference type="NCBI Taxonomy" id="574376"/>
    <lineage>
        <taxon>Bacteria</taxon>
        <taxon>Bacillati</taxon>
        <taxon>Bacillota</taxon>
        <taxon>Bacilli</taxon>
        <taxon>Bacillales</taxon>
        <taxon>Bacillaceae</taxon>
        <taxon>Bacillus</taxon>
        <taxon>Bacillus cereus group</taxon>
    </lineage>
</organism>